<name>A0ABR6X4J5_9BURK</name>
<comment type="caution">
    <text evidence="3">The sequence shown here is derived from an EMBL/GenBank/DDBJ whole genome shotgun (WGS) entry which is preliminary data.</text>
</comment>
<protein>
    <submittedName>
        <fullName evidence="3">Uncharacterized protein</fullName>
    </submittedName>
</protein>
<dbReference type="RefSeq" id="WP_186922372.1">
    <property type="nucleotide sequence ID" value="NZ_JACOFW010000006.1"/>
</dbReference>
<feature type="transmembrane region" description="Helical" evidence="2">
    <location>
        <begin position="7"/>
        <end position="26"/>
    </location>
</feature>
<organism evidence="3 4">
    <name type="scientific">Undibacterium seohonense</name>
    <dbReference type="NCBI Taxonomy" id="1344950"/>
    <lineage>
        <taxon>Bacteria</taxon>
        <taxon>Pseudomonadati</taxon>
        <taxon>Pseudomonadota</taxon>
        <taxon>Betaproteobacteria</taxon>
        <taxon>Burkholderiales</taxon>
        <taxon>Oxalobacteraceae</taxon>
        <taxon>Undibacterium</taxon>
    </lineage>
</organism>
<gene>
    <name evidence="3" type="ORF">H8K52_08005</name>
</gene>
<evidence type="ECO:0000256" key="2">
    <source>
        <dbReference type="SAM" id="Phobius"/>
    </source>
</evidence>
<feature type="region of interest" description="Disordered" evidence="1">
    <location>
        <begin position="37"/>
        <end position="56"/>
    </location>
</feature>
<proteinExistence type="predicted"/>
<evidence type="ECO:0000256" key="1">
    <source>
        <dbReference type="SAM" id="MobiDB-lite"/>
    </source>
</evidence>
<accession>A0ABR6X4J5</accession>
<sequence length="56" mass="6064">MKSLLKFGVVLIIFGLVMSLLTTVFIRANAVTKSDMNTASETLNAEKSPVNPVQKP</sequence>
<dbReference type="EMBL" id="JACOFW010000006">
    <property type="protein sequence ID" value="MBC3807286.1"/>
    <property type="molecule type" value="Genomic_DNA"/>
</dbReference>
<keyword evidence="4" id="KW-1185">Reference proteome</keyword>
<evidence type="ECO:0000313" key="3">
    <source>
        <dbReference type="EMBL" id="MBC3807286.1"/>
    </source>
</evidence>
<keyword evidence="2" id="KW-0472">Membrane</keyword>
<dbReference type="Proteomes" id="UP000648257">
    <property type="component" value="Unassembled WGS sequence"/>
</dbReference>
<keyword evidence="2" id="KW-0812">Transmembrane</keyword>
<keyword evidence="2" id="KW-1133">Transmembrane helix</keyword>
<reference evidence="3 4" key="1">
    <citation type="submission" date="2020-08" db="EMBL/GenBank/DDBJ databases">
        <title>Novel species isolated from subtropical streams in China.</title>
        <authorList>
            <person name="Lu H."/>
        </authorList>
    </citation>
    <scope>NUCLEOTIDE SEQUENCE [LARGE SCALE GENOMIC DNA]</scope>
    <source>
        <strain evidence="3 4">KACC 16656</strain>
    </source>
</reference>
<evidence type="ECO:0000313" key="4">
    <source>
        <dbReference type="Proteomes" id="UP000648257"/>
    </source>
</evidence>